<protein>
    <submittedName>
        <fullName evidence="1">Uncharacterized protein</fullName>
    </submittedName>
</protein>
<dbReference type="EMBL" id="JABSND010000301">
    <property type="protein sequence ID" value="KAI6292317.1"/>
    <property type="molecule type" value="Genomic_DNA"/>
</dbReference>
<organism evidence="1 2">
    <name type="scientific">Pyricularia grisea</name>
    <name type="common">Crabgrass-specific blast fungus</name>
    <name type="synonym">Magnaporthe grisea</name>
    <dbReference type="NCBI Taxonomy" id="148305"/>
    <lineage>
        <taxon>Eukaryota</taxon>
        <taxon>Fungi</taxon>
        <taxon>Dikarya</taxon>
        <taxon>Ascomycota</taxon>
        <taxon>Pezizomycotina</taxon>
        <taxon>Sordariomycetes</taxon>
        <taxon>Sordariomycetidae</taxon>
        <taxon>Magnaporthales</taxon>
        <taxon>Pyriculariaceae</taxon>
        <taxon>Pyricularia</taxon>
    </lineage>
</organism>
<sequence>MVQVQVQIRSKSQKHVLNDAVCAKSKLMSLFLPVQGKCSARIPSPDKTIALYGSRTTECASMPSWFADRICIRTRIGRPRCSWTSVPYAKRQSKCGESAEKLALILGRLSMGRLNFHSVSVPQLLM</sequence>
<keyword evidence="2" id="KW-1185">Reference proteome</keyword>
<comment type="caution">
    <text evidence="1">The sequence shown here is derived from an EMBL/GenBank/DDBJ whole genome shotgun (WGS) entry which is preliminary data.</text>
</comment>
<reference evidence="1" key="1">
    <citation type="submission" date="2021-01" db="EMBL/GenBank/DDBJ databases">
        <title>Deciphering the adaptive evolutionary patterns associated with biogeogrpahic diversity in the finger millet blast pathogen Magnaporthe oryzae in Eastern Africa.</title>
        <authorList>
            <person name="Onyema G."/>
            <person name="Shittu T.A."/>
            <person name="Dodsworth S."/>
            <person name="Devilliers S."/>
            <person name="Muthumeenakshi S."/>
            <person name="Sreenivasaprasad S."/>
        </authorList>
    </citation>
    <scope>NUCLEOTIDE SEQUENCE</scope>
    <source>
        <strain evidence="1">D15/s37</strain>
    </source>
</reference>
<evidence type="ECO:0000313" key="1">
    <source>
        <dbReference type="EMBL" id="KAI6292317.1"/>
    </source>
</evidence>
<name>A0ABQ8N726_PYRGI</name>
<accession>A0ABQ8N726</accession>
<dbReference type="Proteomes" id="UP001059893">
    <property type="component" value="Unassembled WGS sequence"/>
</dbReference>
<evidence type="ECO:0000313" key="2">
    <source>
        <dbReference type="Proteomes" id="UP001059893"/>
    </source>
</evidence>
<proteinExistence type="predicted"/>
<gene>
    <name evidence="1" type="ORF">MCOR33_009942</name>
</gene>